<dbReference type="Gene3D" id="3.40.50.300">
    <property type="entry name" value="P-loop containing nucleotide triphosphate hydrolases"/>
    <property type="match status" value="1"/>
</dbReference>
<evidence type="ECO:0000256" key="9">
    <source>
        <dbReference type="ARBA" id="ARBA00023212"/>
    </source>
</evidence>
<comment type="similarity">
    <text evidence="2">Belongs to the kinesin light chain family.</text>
</comment>
<dbReference type="STRING" id="436010.A0A166G9P5"/>
<dbReference type="AlphaFoldDB" id="A0A166G9P5"/>
<dbReference type="InterPro" id="IPR011990">
    <property type="entry name" value="TPR-like_helical_dom_sf"/>
</dbReference>
<dbReference type="GO" id="GO:0043531">
    <property type="term" value="F:ADP binding"/>
    <property type="evidence" value="ECO:0007669"/>
    <property type="project" value="InterPro"/>
</dbReference>
<evidence type="ECO:0000256" key="2">
    <source>
        <dbReference type="ARBA" id="ARBA00009622"/>
    </source>
</evidence>
<keyword evidence="6" id="KW-0802">TPR repeat</keyword>
<dbReference type="InterPro" id="IPR027417">
    <property type="entry name" value="P-loop_NTPase"/>
</dbReference>
<dbReference type="GO" id="GO:0005737">
    <property type="term" value="C:cytoplasm"/>
    <property type="evidence" value="ECO:0007669"/>
    <property type="project" value="TreeGrafter"/>
</dbReference>
<evidence type="ECO:0000256" key="3">
    <source>
        <dbReference type="ARBA" id="ARBA00022490"/>
    </source>
</evidence>
<sequence length="846" mass="93226">MDKDKIVFYTPGTVGGSVINVAGNYIVQGGHEGANAEHTMRQTDRALRVQALELSEAKSFRMEPRQRLKHIGAGTEGHSLPSLRPHNDAAVDLISSCFTGRVEDVQFIADAFGSPTGSVPARCAVWGMPGLGKSQLVLKYAHSSFELGRHTHIFAISATTVEKLTQGLAGVLELVQHPARHNPDQAVQLTAARRCFENSEEYGFVEWLIMFDNATSETVAFLRQHFPRQNANGSILITTRTLEIAEALTNVTGQQHPICELKALSPADSAKLLLKRAGIHSSAPADLESAQKLVQRIGCLPLAVDQAGAFMKTNEFQSADRLNDLYDKHGSGEIIRWKNTLTTYEQTSVLAAFTVQFEQLGASNPDVLSFLRVLACLDPENIPLDILVLGAEKTREQLASNTESTPTGSPGPKRNRFSVRKFITKLPGKRTKLRPLAVLPSVKVPLELIPLLDSICSEEWLRKACGHLKDLSLAQPLYGEKTSLHIHDLIQQVVTQQTTAAHKSSEDPYHALAVTLLSQAFPTKDDVRSPQSWTQCERVVPHVMSLMNHIGGLPIGLLSVLSVRVAWYFVQRGRYEEAVALCQRALEGQTHQLGAKHLDTLNTVDRLANVYARQARYDDAEALYQRALAGREQQLGADHRATLDTVNGLATLYWRKEEYAKAEPLYQRALAGREQQLGADHPDTLGTVGNLAILYDQQGKYNETQPLYQRALAGKERQLGPDHPSTLDTVNNLAGLYFAQGNHVEAEALYRRALAGWERQLGPDHPDTLAAVHNIALLHESQGKYDEAETLYKQALAGNETSLGIHHPGTVETREALARVYDAQGRDEEAKTLLARAEAEKVRLSK</sequence>
<dbReference type="PRINTS" id="PR00381">
    <property type="entry name" value="KINESINLIGHT"/>
</dbReference>
<dbReference type="SMART" id="SM00028">
    <property type="entry name" value="TPR"/>
    <property type="match status" value="6"/>
</dbReference>
<dbReference type="GO" id="GO:0005871">
    <property type="term" value="C:kinesin complex"/>
    <property type="evidence" value="ECO:0007669"/>
    <property type="project" value="InterPro"/>
</dbReference>
<keyword evidence="5" id="KW-0677">Repeat</keyword>
<dbReference type="PANTHER" id="PTHR45783:SF3">
    <property type="entry name" value="KINESIN LIGHT CHAIN"/>
    <property type="match status" value="1"/>
</dbReference>
<dbReference type="SUPFAM" id="SSF48452">
    <property type="entry name" value="TPR-like"/>
    <property type="match status" value="3"/>
</dbReference>
<dbReference type="GO" id="GO:0005874">
    <property type="term" value="C:microtubule"/>
    <property type="evidence" value="ECO:0007669"/>
    <property type="project" value="UniProtKB-KW"/>
</dbReference>
<dbReference type="InterPro" id="IPR002151">
    <property type="entry name" value="Kinesin_light"/>
</dbReference>
<reference evidence="10 11" key="1">
    <citation type="journal article" date="2016" name="Mol. Biol. Evol.">
        <title>Comparative Genomics of Early-Diverging Mushroom-Forming Fungi Provides Insights into the Origins of Lignocellulose Decay Capabilities.</title>
        <authorList>
            <person name="Nagy L.G."/>
            <person name="Riley R."/>
            <person name="Tritt A."/>
            <person name="Adam C."/>
            <person name="Daum C."/>
            <person name="Floudas D."/>
            <person name="Sun H."/>
            <person name="Yadav J.S."/>
            <person name="Pangilinan J."/>
            <person name="Larsson K.H."/>
            <person name="Matsuura K."/>
            <person name="Barry K."/>
            <person name="Labutti K."/>
            <person name="Kuo R."/>
            <person name="Ohm R.A."/>
            <person name="Bhattacharya S.S."/>
            <person name="Shirouzu T."/>
            <person name="Yoshinaga Y."/>
            <person name="Martin F.M."/>
            <person name="Grigoriev I.V."/>
            <person name="Hibbett D.S."/>
        </authorList>
    </citation>
    <scope>NUCLEOTIDE SEQUENCE [LARGE SCALE GENOMIC DNA]</scope>
    <source>
        <strain evidence="10 11">CBS 109695</strain>
    </source>
</reference>
<dbReference type="SUPFAM" id="SSF52540">
    <property type="entry name" value="P-loop containing nucleoside triphosphate hydrolases"/>
    <property type="match status" value="1"/>
</dbReference>
<evidence type="ECO:0000256" key="1">
    <source>
        <dbReference type="ARBA" id="ARBA00004245"/>
    </source>
</evidence>
<evidence type="ECO:0000313" key="10">
    <source>
        <dbReference type="EMBL" id="KZP17613.1"/>
    </source>
</evidence>
<dbReference type="EMBL" id="KV417581">
    <property type="protein sequence ID" value="KZP17613.1"/>
    <property type="molecule type" value="Genomic_DNA"/>
</dbReference>
<dbReference type="GO" id="GO:0007018">
    <property type="term" value="P:microtubule-based movement"/>
    <property type="evidence" value="ECO:0007669"/>
    <property type="project" value="TreeGrafter"/>
</dbReference>
<dbReference type="PANTHER" id="PTHR45783">
    <property type="entry name" value="KINESIN LIGHT CHAIN"/>
    <property type="match status" value="1"/>
</dbReference>
<keyword evidence="11" id="KW-1185">Reference proteome</keyword>
<protein>
    <submittedName>
        <fullName evidence="10">TPR-like protein</fullName>
    </submittedName>
</protein>
<dbReference type="Gene3D" id="1.25.40.10">
    <property type="entry name" value="Tetratricopeptide repeat domain"/>
    <property type="match status" value="2"/>
</dbReference>
<keyword evidence="7" id="KW-0175">Coiled coil</keyword>
<evidence type="ECO:0000256" key="6">
    <source>
        <dbReference type="ARBA" id="ARBA00022803"/>
    </source>
</evidence>
<dbReference type="OrthoDB" id="10260758at2759"/>
<comment type="subcellular location">
    <subcellularLocation>
        <location evidence="1">Cytoplasm</location>
        <location evidence="1">Cytoskeleton</location>
    </subcellularLocation>
</comment>
<evidence type="ECO:0000256" key="8">
    <source>
        <dbReference type="ARBA" id="ARBA00023175"/>
    </source>
</evidence>
<gene>
    <name evidence="10" type="ORF">FIBSPDRAFT_933973</name>
</gene>
<dbReference type="Pfam" id="PF13374">
    <property type="entry name" value="TPR_10"/>
    <property type="match status" value="2"/>
</dbReference>
<dbReference type="InterPro" id="IPR019734">
    <property type="entry name" value="TPR_rpt"/>
</dbReference>
<dbReference type="GO" id="GO:0019894">
    <property type="term" value="F:kinesin binding"/>
    <property type="evidence" value="ECO:0007669"/>
    <property type="project" value="TreeGrafter"/>
</dbReference>
<accession>A0A166G9P5</accession>
<keyword evidence="9" id="KW-0206">Cytoskeleton</keyword>
<evidence type="ECO:0000313" key="11">
    <source>
        <dbReference type="Proteomes" id="UP000076532"/>
    </source>
</evidence>
<evidence type="ECO:0000256" key="4">
    <source>
        <dbReference type="ARBA" id="ARBA00022701"/>
    </source>
</evidence>
<name>A0A166G9P5_9AGAM</name>
<evidence type="ECO:0000256" key="7">
    <source>
        <dbReference type="ARBA" id="ARBA00023054"/>
    </source>
</evidence>
<keyword evidence="4" id="KW-0493">Microtubule</keyword>
<dbReference type="Pfam" id="PF13424">
    <property type="entry name" value="TPR_12"/>
    <property type="match status" value="2"/>
</dbReference>
<keyword evidence="3" id="KW-0963">Cytoplasm</keyword>
<dbReference type="Proteomes" id="UP000076532">
    <property type="component" value="Unassembled WGS sequence"/>
</dbReference>
<keyword evidence="8" id="KW-0505">Motor protein</keyword>
<proteinExistence type="inferred from homology"/>
<organism evidence="10 11">
    <name type="scientific">Athelia psychrophila</name>
    <dbReference type="NCBI Taxonomy" id="1759441"/>
    <lineage>
        <taxon>Eukaryota</taxon>
        <taxon>Fungi</taxon>
        <taxon>Dikarya</taxon>
        <taxon>Basidiomycota</taxon>
        <taxon>Agaricomycotina</taxon>
        <taxon>Agaricomycetes</taxon>
        <taxon>Agaricomycetidae</taxon>
        <taxon>Atheliales</taxon>
        <taxon>Atheliaceae</taxon>
        <taxon>Athelia</taxon>
    </lineage>
</organism>
<evidence type="ECO:0000256" key="5">
    <source>
        <dbReference type="ARBA" id="ARBA00022737"/>
    </source>
</evidence>